<keyword evidence="3" id="KW-1185">Reference proteome</keyword>
<evidence type="ECO:0000313" key="2">
    <source>
        <dbReference type="EMBL" id="EXJ82107.1"/>
    </source>
</evidence>
<dbReference type="RefSeq" id="XP_007727228.1">
    <property type="nucleotide sequence ID" value="XM_007729038.1"/>
</dbReference>
<dbReference type="OrthoDB" id="3226064at2759"/>
<dbReference type="Proteomes" id="UP000019484">
    <property type="component" value="Unassembled WGS sequence"/>
</dbReference>
<dbReference type="Pfam" id="PF12937">
    <property type="entry name" value="F-box-like"/>
    <property type="match status" value="1"/>
</dbReference>
<dbReference type="CDD" id="cd09917">
    <property type="entry name" value="F-box_SF"/>
    <property type="match status" value="1"/>
</dbReference>
<reference evidence="2 3" key="1">
    <citation type="submission" date="2013-03" db="EMBL/GenBank/DDBJ databases">
        <title>The Genome Sequence of Capronia coronata CBS 617.96.</title>
        <authorList>
            <consortium name="The Broad Institute Genomics Platform"/>
            <person name="Cuomo C."/>
            <person name="de Hoog S."/>
            <person name="Gorbushina A."/>
            <person name="Walker B."/>
            <person name="Young S.K."/>
            <person name="Zeng Q."/>
            <person name="Gargeya S."/>
            <person name="Fitzgerald M."/>
            <person name="Haas B."/>
            <person name="Abouelleil A."/>
            <person name="Allen A.W."/>
            <person name="Alvarado L."/>
            <person name="Arachchi H.M."/>
            <person name="Berlin A.M."/>
            <person name="Chapman S.B."/>
            <person name="Gainer-Dewar J."/>
            <person name="Goldberg J."/>
            <person name="Griggs A."/>
            <person name="Gujja S."/>
            <person name="Hansen M."/>
            <person name="Howarth C."/>
            <person name="Imamovic A."/>
            <person name="Ireland A."/>
            <person name="Larimer J."/>
            <person name="McCowan C."/>
            <person name="Murphy C."/>
            <person name="Pearson M."/>
            <person name="Poon T.W."/>
            <person name="Priest M."/>
            <person name="Roberts A."/>
            <person name="Saif S."/>
            <person name="Shea T."/>
            <person name="Sisk P."/>
            <person name="Sykes S."/>
            <person name="Wortman J."/>
            <person name="Nusbaum C."/>
            <person name="Birren B."/>
        </authorList>
    </citation>
    <scope>NUCLEOTIDE SEQUENCE [LARGE SCALE GENOMIC DNA]</scope>
    <source>
        <strain evidence="2 3">CBS 617.96</strain>
    </source>
</reference>
<dbReference type="STRING" id="1182541.W9XNH5"/>
<evidence type="ECO:0000313" key="3">
    <source>
        <dbReference type="Proteomes" id="UP000019484"/>
    </source>
</evidence>
<dbReference type="EMBL" id="AMWN01000007">
    <property type="protein sequence ID" value="EXJ82107.1"/>
    <property type="molecule type" value="Genomic_DNA"/>
</dbReference>
<dbReference type="eggNOG" id="ENOG502S8VJ">
    <property type="taxonomic scope" value="Eukaryota"/>
</dbReference>
<accession>W9XNH5</accession>
<dbReference type="InterPro" id="IPR001810">
    <property type="entry name" value="F-box_dom"/>
</dbReference>
<dbReference type="Gene3D" id="1.20.1280.50">
    <property type="match status" value="1"/>
</dbReference>
<sequence>MDILDLPQEILGHILSYLHPATIVRFGQTCKHAHDFIGPRNQILWKSAFSHVFDDPNDAWSLMPGTSRAPNGTPVEWDWHWELVGRLRALQVIRSKWRVADEHDHLEKHLNAVLSMLDTAKFAPTARELANGKVPLEDDRYLSLNLQILSDLDRYRDGLENLIHDTGTPQCIKYSGSDGNPWNSPRYPVTRSMSFDEHEKHRPESASRLHVLYGLTVRERITHKARGAARRKVYDWHRVGPDNDYGPFKRDGSGHVDWSLLEGVCSVISRSFEMCVDGHIAMPQGLSFSIPHRSLIDPTTPTDWARVTGHWLGTYSFLDFADLFAYNTWHGDARPRLDDEPEACGDLMKLELKLDDTLSGDPRLHTSLPVCTDLPMLFFSGLSRAHVGVHRPAVGIRGCACLVPGGREVRWRFIISYGGEDQWQLEGIQPGGIRSGGVYGLWSQCDHDTNGPVGPFCYFPAELCKSTSVVLLA</sequence>
<dbReference type="SUPFAM" id="SSF81383">
    <property type="entry name" value="F-box domain"/>
    <property type="match status" value="1"/>
</dbReference>
<comment type="caution">
    <text evidence="2">The sequence shown here is derived from an EMBL/GenBank/DDBJ whole genome shotgun (WGS) entry which is preliminary data.</text>
</comment>
<feature type="domain" description="F-box" evidence="1">
    <location>
        <begin position="1"/>
        <end position="48"/>
    </location>
</feature>
<dbReference type="InterPro" id="IPR036047">
    <property type="entry name" value="F-box-like_dom_sf"/>
</dbReference>
<dbReference type="GeneID" id="19163027"/>
<evidence type="ECO:0000259" key="1">
    <source>
        <dbReference type="PROSITE" id="PS50181"/>
    </source>
</evidence>
<dbReference type="PROSITE" id="PS50181">
    <property type="entry name" value="FBOX"/>
    <property type="match status" value="1"/>
</dbReference>
<dbReference type="HOGENOM" id="CLU_019366_1_0_1"/>
<gene>
    <name evidence="2" type="ORF">A1O1_08176</name>
</gene>
<proteinExistence type="predicted"/>
<organism evidence="2 3">
    <name type="scientific">Capronia coronata CBS 617.96</name>
    <dbReference type="NCBI Taxonomy" id="1182541"/>
    <lineage>
        <taxon>Eukaryota</taxon>
        <taxon>Fungi</taxon>
        <taxon>Dikarya</taxon>
        <taxon>Ascomycota</taxon>
        <taxon>Pezizomycotina</taxon>
        <taxon>Eurotiomycetes</taxon>
        <taxon>Chaetothyriomycetidae</taxon>
        <taxon>Chaetothyriales</taxon>
        <taxon>Herpotrichiellaceae</taxon>
        <taxon>Capronia</taxon>
    </lineage>
</organism>
<protein>
    <recommendedName>
        <fullName evidence="1">F-box domain-containing protein</fullName>
    </recommendedName>
</protein>
<name>W9XNH5_9EURO</name>
<dbReference type="AlphaFoldDB" id="W9XNH5"/>